<dbReference type="GO" id="GO:0000172">
    <property type="term" value="C:ribonuclease MRP complex"/>
    <property type="evidence" value="ECO:0007669"/>
    <property type="project" value="TreeGrafter"/>
</dbReference>
<dbReference type="InterPro" id="IPR002759">
    <property type="entry name" value="Pop5/Rpp14/Rnp2-like"/>
</dbReference>
<accession>A0AAN8EXH1</accession>
<dbReference type="GO" id="GO:0004526">
    <property type="term" value="F:ribonuclease P activity"/>
    <property type="evidence" value="ECO:0007669"/>
    <property type="project" value="UniProtKB-EC"/>
</dbReference>
<feature type="compositionally biased region" description="Acidic residues" evidence="3">
    <location>
        <begin position="182"/>
        <end position="191"/>
    </location>
</feature>
<proteinExistence type="inferred from homology"/>
<dbReference type="PANTHER" id="PTHR15441">
    <property type="entry name" value="RIBONUCLEASE P PROTEIN SUBUNIT P14"/>
    <property type="match status" value="1"/>
</dbReference>
<evidence type="ECO:0000313" key="4">
    <source>
        <dbReference type="EMBL" id="KAK5955801.1"/>
    </source>
</evidence>
<dbReference type="Pfam" id="PF01900">
    <property type="entry name" value="RNase_P_Rpp14"/>
    <property type="match status" value="1"/>
</dbReference>
<dbReference type="InterPro" id="IPR038085">
    <property type="entry name" value="Rnp2-like_sf"/>
</dbReference>
<dbReference type="EC" id="3.1.26.5" evidence="4"/>
<comment type="caution">
    <text evidence="4">The sequence shown here is derived from an EMBL/GenBank/DDBJ whole genome shotgun (WGS) entry which is preliminary data.</text>
</comment>
<dbReference type="Proteomes" id="UP001316803">
    <property type="component" value="Unassembled WGS sequence"/>
</dbReference>
<dbReference type="GO" id="GO:0005730">
    <property type="term" value="C:nucleolus"/>
    <property type="evidence" value="ECO:0007669"/>
    <property type="project" value="TreeGrafter"/>
</dbReference>
<dbReference type="SUPFAM" id="SSF160350">
    <property type="entry name" value="Rnp2-like"/>
    <property type="match status" value="1"/>
</dbReference>
<name>A0AAN8EXH1_9EURO</name>
<feature type="compositionally biased region" description="Basic and acidic residues" evidence="3">
    <location>
        <begin position="162"/>
        <end position="172"/>
    </location>
</feature>
<dbReference type="GO" id="GO:0033204">
    <property type="term" value="F:ribonuclease P RNA binding"/>
    <property type="evidence" value="ECO:0007669"/>
    <property type="project" value="TreeGrafter"/>
</dbReference>
<keyword evidence="2" id="KW-0819">tRNA processing</keyword>
<dbReference type="GO" id="GO:0001682">
    <property type="term" value="P:tRNA 5'-leader removal"/>
    <property type="evidence" value="ECO:0007669"/>
    <property type="project" value="InterPro"/>
</dbReference>
<evidence type="ECO:0000256" key="2">
    <source>
        <dbReference type="ARBA" id="ARBA00022694"/>
    </source>
</evidence>
<dbReference type="PANTHER" id="PTHR15441:SF2">
    <property type="entry name" value="RIBONUCLEASE P_MRP PROTEIN SUBUNIT POP5"/>
    <property type="match status" value="1"/>
</dbReference>
<organism evidence="4 5">
    <name type="scientific">Knufia fluminis</name>
    <dbReference type="NCBI Taxonomy" id="191047"/>
    <lineage>
        <taxon>Eukaryota</taxon>
        <taxon>Fungi</taxon>
        <taxon>Dikarya</taxon>
        <taxon>Ascomycota</taxon>
        <taxon>Pezizomycotina</taxon>
        <taxon>Eurotiomycetes</taxon>
        <taxon>Chaetothyriomycetidae</taxon>
        <taxon>Chaetothyriales</taxon>
        <taxon>Trichomeriaceae</taxon>
        <taxon>Knufia</taxon>
    </lineage>
</organism>
<dbReference type="AlphaFoldDB" id="A0AAN8EXH1"/>
<sequence length="191" mass="20986">MVRIKNRYLLLNILYPDSNTTSKAEPPATLSFQAPTPDYVDAGRFLAHLRAHISLLFGDFGLGVSLSSLKVVYFSTATSTAIIRVPRNHHRLVWAALSHITELPGPRKGGGGAKCVVRVVRVSGTIRKAEEELLRRAKRDVVRAKLAQDGKQLPWVTGVADRSAKGKAREDPNVSMQSIEDLSGEEEEESD</sequence>
<dbReference type="GO" id="GO:0030681">
    <property type="term" value="C:multimeric ribonuclease P complex"/>
    <property type="evidence" value="ECO:0007669"/>
    <property type="project" value="TreeGrafter"/>
</dbReference>
<comment type="similarity">
    <text evidence="1">Belongs to the eukaryotic/archaeal RNase P protein component 2 family.</text>
</comment>
<gene>
    <name evidence="4" type="primary">POP5</name>
    <name evidence="4" type="ORF">OHC33_003442</name>
</gene>
<evidence type="ECO:0000256" key="3">
    <source>
        <dbReference type="SAM" id="MobiDB-lite"/>
    </source>
</evidence>
<keyword evidence="4" id="KW-0378">Hydrolase</keyword>
<feature type="region of interest" description="Disordered" evidence="3">
    <location>
        <begin position="157"/>
        <end position="191"/>
    </location>
</feature>
<keyword evidence="5" id="KW-1185">Reference proteome</keyword>
<dbReference type="EMBL" id="JAKLMC020000006">
    <property type="protein sequence ID" value="KAK5955801.1"/>
    <property type="molecule type" value="Genomic_DNA"/>
</dbReference>
<evidence type="ECO:0000256" key="1">
    <source>
        <dbReference type="ARBA" id="ARBA00010800"/>
    </source>
</evidence>
<evidence type="ECO:0000313" key="5">
    <source>
        <dbReference type="Proteomes" id="UP001316803"/>
    </source>
</evidence>
<protein>
    <submittedName>
        <fullName evidence="4">RNA-binding protein pop5</fullName>
        <ecNumber evidence="4">3.1.26.5</ecNumber>
    </submittedName>
</protein>
<dbReference type="Gene3D" id="3.30.70.3250">
    <property type="entry name" value="Ribonuclease P, Pop5 subunit"/>
    <property type="match status" value="1"/>
</dbReference>
<reference evidence="4 5" key="1">
    <citation type="submission" date="2022-12" db="EMBL/GenBank/DDBJ databases">
        <title>Genomic features and morphological characterization of a novel Knufia sp. strain isolated from spacecraft assembly facility.</title>
        <authorList>
            <person name="Teixeira M."/>
            <person name="Chander A.M."/>
            <person name="Stajich J.E."/>
            <person name="Venkateswaran K."/>
        </authorList>
    </citation>
    <scope>NUCLEOTIDE SEQUENCE [LARGE SCALE GENOMIC DNA]</scope>
    <source>
        <strain evidence="4 5">FJI-L2-BK-P2</strain>
    </source>
</reference>